<dbReference type="CDD" id="cd01129">
    <property type="entry name" value="PulE-GspE-like"/>
    <property type="match status" value="1"/>
</dbReference>
<dbReference type="InterPro" id="IPR007831">
    <property type="entry name" value="T2SS_GspE_N"/>
</dbReference>
<organism evidence="6 7">
    <name type="scientific">Candidatus Blautia pullicola</name>
    <dbReference type="NCBI Taxonomy" id="2838498"/>
    <lineage>
        <taxon>Bacteria</taxon>
        <taxon>Bacillati</taxon>
        <taxon>Bacillota</taxon>
        <taxon>Clostridia</taxon>
        <taxon>Lachnospirales</taxon>
        <taxon>Lachnospiraceae</taxon>
        <taxon>Blautia</taxon>
    </lineage>
</organism>
<accession>A0A9D2FT69</accession>
<dbReference type="AlphaFoldDB" id="A0A9D2FT69"/>
<evidence type="ECO:0000259" key="4">
    <source>
        <dbReference type="Pfam" id="PF00437"/>
    </source>
</evidence>
<proteinExistence type="inferred from homology"/>
<dbReference type="PANTHER" id="PTHR30258:SF1">
    <property type="entry name" value="PROTEIN TRANSPORT PROTEIN HOFB HOMOLOG"/>
    <property type="match status" value="1"/>
</dbReference>
<feature type="domain" description="Type II secretion system protein GspE N-terminal" evidence="5">
    <location>
        <begin position="58"/>
        <end position="145"/>
    </location>
</feature>
<dbReference type="SUPFAM" id="SSF52540">
    <property type="entry name" value="P-loop containing nucleoside triphosphate hydrolases"/>
    <property type="match status" value="1"/>
</dbReference>
<protein>
    <submittedName>
        <fullName evidence="6">GspE/PulE family protein</fullName>
    </submittedName>
</protein>
<dbReference type="Gene3D" id="3.30.450.90">
    <property type="match status" value="1"/>
</dbReference>
<sequence>MSYKRLGEILTDAGVISQEQLSQALKLQKDTKKRLGTVLMEHGFITEADLIRTLHLQLGIDFVDLSRENMDRRMVELLPGSIAKKYKVIPLRLEGAGLVTAMEDPLDFMAVEAVRTAARRKVIPVLATREGIRRAYNLLYEAQGAQKAIEQMEVLEYGEDRGEEPGTRVQGQKNQGPIVSLVDSILERAISERASDIHIESGQKAVQVRIRVDGRLVKMMEIPKRLQQPVLARLKIMGDMDVVERRVPQDGRGVFRTEGREVDLRFSVLPAIFGENLVIRLLYRREEMLSREGIGLEGENERRFQRLLENNSGVILIAGPTGSGKSSTMYTMLGELQREELHLVLLEDPVEYKMEGITQVQINEKSGMSFSRALRSVLRQDPDIIGIGEIRDQETAEIAMRAAMTGHLVISTIHTEDAVSALDRLRNMGVESYLIAGALRGVLSQRLVRKLCPSCRRETKPEERQLDLAGIPKDTDWKFYKGEGCPVCLGSGFWGRTGVFEILIIDRRIRDCIAEECPRTALRQAVKASGFVPMMKSGGRLAREGVTSLEELCRVISIPDL</sequence>
<dbReference type="GO" id="GO:0005524">
    <property type="term" value="F:ATP binding"/>
    <property type="evidence" value="ECO:0007669"/>
    <property type="project" value="UniProtKB-KW"/>
</dbReference>
<keyword evidence="2" id="KW-0547">Nucleotide-binding</keyword>
<dbReference type="InterPro" id="IPR001482">
    <property type="entry name" value="T2SS/T4SS_dom"/>
</dbReference>
<gene>
    <name evidence="6" type="ORF">H9809_09885</name>
</gene>
<feature type="domain" description="Bacterial type II secretion system protein E" evidence="4">
    <location>
        <begin position="172"/>
        <end position="554"/>
    </location>
</feature>
<dbReference type="Gene3D" id="3.30.300.160">
    <property type="entry name" value="Type II secretion system, protein E, N-terminal domain"/>
    <property type="match status" value="1"/>
</dbReference>
<dbReference type="PANTHER" id="PTHR30258">
    <property type="entry name" value="TYPE II SECRETION SYSTEM PROTEIN GSPE-RELATED"/>
    <property type="match status" value="1"/>
</dbReference>
<dbReference type="InterPro" id="IPR037257">
    <property type="entry name" value="T2SS_E_N_sf"/>
</dbReference>
<evidence type="ECO:0000256" key="1">
    <source>
        <dbReference type="ARBA" id="ARBA00006611"/>
    </source>
</evidence>
<evidence type="ECO:0000313" key="7">
    <source>
        <dbReference type="Proteomes" id="UP000824056"/>
    </source>
</evidence>
<name>A0A9D2FT69_9FIRM</name>
<keyword evidence="3" id="KW-0067">ATP-binding</keyword>
<dbReference type="Pfam" id="PF00437">
    <property type="entry name" value="T2SSE"/>
    <property type="match status" value="1"/>
</dbReference>
<dbReference type="InterPro" id="IPR027417">
    <property type="entry name" value="P-loop_NTPase"/>
</dbReference>
<dbReference type="Gene3D" id="3.40.50.300">
    <property type="entry name" value="P-loop containing nucleotide triphosphate hydrolases"/>
    <property type="match status" value="1"/>
</dbReference>
<evidence type="ECO:0000259" key="5">
    <source>
        <dbReference type="Pfam" id="PF05157"/>
    </source>
</evidence>
<evidence type="ECO:0000313" key="6">
    <source>
        <dbReference type="EMBL" id="HIZ66191.1"/>
    </source>
</evidence>
<dbReference type="Pfam" id="PF05157">
    <property type="entry name" value="MshEN"/>
    <property type="match status" value="1"/>
</dbReference>
<dbReference type="GO" id="GO:0016887">
    <property type="term" value="F:ATP hydrolysis activity"/>
    <property type="evidence" value="ECO:0007669"/>
    <property type="project" value="TreeGrafter"/>
</dbReference>
<dbReference type="EMBL" id="DXBG01000231">
    <property type="protein sequence ID" value="HIZ66191.1"/>
    <property type="molecule type" value="Genomic_DNA"/>
</dbReference>
<dbReference type="SUPFAM" id="SSF160246">
    <property type="entry name" value="EspE N-terminal domain-like"/>
    <property type="match status" value="1"/>
</dbReference>
<evidence type="ECO:0000256" key="3">
    <source>
        <dbReference type="ARBA" id="ARBA00022840"/>
    </source>
</evidence>
<dbReference type="GO" id="GO:0005886">
    <property type="term" value="C:plasma membrane"/>
    <property type="evidence" value="ECO:0007669"/>
    <property type="project" value="TreeGrafter"/>
</dbReference>
<reference evidence="6" key="2">
    <citation type="submission" date="2021-04" db="EMBL/GenBank/DDBJ databases">
        <authorList>
            <person name="Gilroy R."/>
        </authorList>
    </citation>
    <scope>NUCLEOTIDE SEQUENCE</scope>
    <source>
        <strain evidence="6">1068</strain>
    </source>
</reference>
<dbReference type="Gene3D" id="1.10.40.70">
    <property type="match status" value="1"/>
</dbReference>
<reference evidence="6" key="1">
    <citation type="journal article" date="2021" name="PeerJ">
        <title>Extensive microbial diversity within the chicken gut microbiome revealed by metagenomics and culture.</title>
        <authorList>
            <person name="Gilroy R."/>
            <person name="Ravi A."/>
            <person name="Getino M."/>
            <person name="Pursley I."/>
            <person name="Horton D.L."/>
            <person name="Alikhan N.F."/>
            <person name="Baker D."/>
            <person name="Gharbi K."/>
            <person name="Hall N."/>
            <person name="Watson M."/>
            <person name="Adriaenssens E.M."/>
            <person name="Foster-Nyarko E."/>
            <person name="Jarju S."/>
            <person name="Secka A."/>
            <person name="Antonio M."/>
            <person name="Oren A."/>
            <person name="Chaudhuri R.R."/>
            <person name="La Ragione R."/>
            <person name="Hildebrand F."/>
            <person name="Pallen M.J."/>
        </authorList>
    </citation>
    <scope>NUCLEOTIDE SEQUENCE</scope>
    <source>
        <strain evidence="6">1068</strain>
    </source>
</reference>
<dbReference type="Proteomes" id="UP000824056">
    <property type="component" value="Unassembled WGS sequence"/>
</dbReference>
<comment type="similarity">
    <text evidence="1">Belongs to the GSP E family.</text>
</comment>
<evidence type="ECO:0000256" key="2">
    <source>
        <dbReference type="ARBA" id="ARBA00022741"/>
    </source>
</evidence>
<comment type="caution">
    <text evidence="6">The sequence shown here is derived from an EMBL/GenBank/DDBJ whole genome shotgun (WGS) entry which is preliminary data.</text>
</comment>